<dbReference type="PROSITE" id="PS50294">
    <property type="entry name" value="WD_REPEATS_REGION"/>
    <property type="match status" value="1"/>
</dbReference>
<dbReference type="InterPro" id="IPR001680">
    <property type="entry name" value="WD40_rpt"/>
</dbReference>
<feature type="compositionally biased region" description="Polar residues" evidence="4">
    <location>
        <begin position="608"/>
        <end position="630"/>
    </location>
</feature>
<evidence type="ECO:0000256" key="3">
    <source>
        <dbReference type="PROSITE-ProRule" id="PRU00221"/>
    </source>
</evidence>
<dbReference type="InterPro" id="IPR051246">
    <property type="entry name" value="WDR48"/>
</dbReference>
<keyword evidence="6" id="KW-1185">Reference proteome</keyword>
<protein>
    <submittedName>
        <fullName evidence="5">Uncharacterized protein</fullName>
    </submittedName>
</protein>
<dbReference type="OrthoDB" id="2421129at2759"/>
<dbReference type="InterPro" id="IPR036322">
    <property type="entry name" value="WD40_repeat_dom_sf"/>
</dbReference>
<sequence>MAGAPDKLIRVWDPRSGQRVAVLAGHTELVRALLISDDGHTALSASSDSTIKLWSLVAGRCVATYNARDNESIWSLFSEDPHLRSFYAGSKDGLVTKHWLDKDDTEAMVVPILRESSGINKKDVSHEEAAYARTSLDASLTFDMDDVGTSAEETASASSSSVEKAGMTHDRLSLSSDYAFAQPLRSIPESIVYGKRGLIKYHILNDRRMVLTENTAGEVLLWDIIKPFDACLERVNPEISVPTWCSVDTRIGVSEEEGGQGDCMANDELHGHHQSLTVTLDERSCFDAEVYADELDLPPGTIPGERLEEQRVNLGKWMLRGLFSRFAEAYIKELAEDEKTLAEASSAMRNPVNKAEEAEEEDVAASKQDTDLLDIHTHSHVFSAPPSCSTSPELPPISMASPVGSPVVLPRSMPRSAGFSEEPRRPENVHHTLASNEGMAAASPTSPTTTTTTTTTASVPPPMLSANLRSYTEPVGQPLRKGYRDPYTAASATETTAMHSPNTSIRPPPPTFSIEKTSNADSNANSSSNSGGGGGFMRRLKSFSMKRPSARQQASLAIGTGKTDSRATRAGSARAASLSDKEQAQAQAQQPQPPASASSTPTEDVRSPTHTQTTTLHPDSNNNGHQQQPLSSSSSSIPRRRVPLVATTDGLSYGPDTPPLQLPDDVTVAIVEESQDACGTSDVYRGQLLDTATDCSALDAVAPNWLMDFIFQNATPPREPVRLSFVLLPYPDSGLPDLSKGAVRLTANRALRIRKVLAYILDRLELPDVGPNEAAQPRASQDNERQQQQEKEEEGEQEQPPNGTSTATTSRTSAESGRRKSSMSQQKPEAWLEVLCQDKVRNSRRGDVSVDAYARTSSI</sequence>
<evidence type="ECO:0000256" key="4">
    <source>
        <dbReference type="SAM" id="MobiDB-lite"/>
    </source>
</evidence>
<feature type="compositionally biased region" description="Low complexity" evidence="4">
    <location>
        <begin position="568"/>
        <end position="577"/>
    </location>
</feature>
<dbReference type="SUPFAM" id="SSF50978">
    <property type="entry name" value="WD40 repeat-like"/>
    <property type="match status" value="1"/>
</dbReference>
<dbReference type="Pfam" id="PF11816">
    <property type="entry name" value="DUF3337"/>
    <property type="match status" value="1"/>
</dbReference>
<gene>
    <name evidence="5" type="ORF">SYNPS1DRAFT_28464</name>
</gene>
<keyword evidence="1 3" id="KW-0853">WD repeat</keyword>
<name>A0A4P9Z1J4_9FUNG</name>
<feature type="compositionally biased region" description="Polar residues" evidence="4">
    <location>
        <begin position="493"/>
        <end position="505"/>
    </location>
</feature>
<reference evidence="6" key="1">
    <citation type="journal article" date="2018" name="Nat. Microbiol.">
        <title>Leveraging single-cell genomics to expand the fungal tree of life.</title>
        <authorList>
            <person name="Ahrendt S.R."/>
            <person name="Quandt C.A."/>
            <person name="Ciobanu D."/>
            <person name="Clum A."/>
            <person name="Salamov A."/>
            <person name="Andreopoulos B."/>
            <person name="Cheng J.F."/>
            <person name="Woyke T."/>
            <person name="Pelin A."/>
            <person name="Henrissat B."/>
            <person name="Reynolds N.K."/>
            <person name="Benny G.L."/>
            <person name="Smith M.E."/>
            <person name="James T.Y."/>
            <person name="Grigoriev I.V."/>
        </authorList>
    </citation>
    <scope>NUCLEOTIDE SEQUENCE [LARGE SCALE GENOMIC DNA]</scope>
    <source>
        <strain evidence="6">Benny S71-1</strain>
    </source>
</reference>
<feature type="region of interest" description="Disordered" evidence="4">
    <location>
        <begin position="493"/>
        <end position="640"/>
    </location>
</feature>
<dbReference type="PANTHER" id="PTHR19862">
    <property type="entry name" value="WD REPEAT-CONTAINING PROTEIN 48"/>
    <property type="match status" value="1"/>
</dbReference>
<organism evidence="5 6">
    <name type="scientific">Syncephalis pseudoplumigaleata</name>
    <dbReference type="NCBI Taxonomy" id="1712513"/>
    <lineage>
        <taxon>Eukaryota</taxon>
        <taxon>Fungi</taxon>
        <taxon>Fungi incertae sedis</taxon>
        <taxon>Zoopagomycota</taxon>
        <taxon>Zoopagomycotina</taxon>
        <taxon>Zoopagomycetes</taxon>
        <taxon>Zoopagales</taxon>
        <taxon>Piptocephalidaceae</taxon>
        <taxon>Syncephalis</taxon>
    </lineage>
</organism>
<keyword evidence="2" id="KW-0677">Repeat</keyword>
<feature type="compositionally biased region" description="Low complexity" evidence="4">
    <location>
        <begin position="440"/>
        <end position="458"/>
    </location>
</feature>
<evidence type="ECO:0000313" key="6">
    <source>
        <dbReference type="Proteomes" id="UP000278143"/>
    </source>
</evidence>
<feature type="repeat" description="WD" evidence="3">
    <location>
        <begin position="23"/>
        <end position="64"/>
    </location>
</feature>
<dbReference type="EMBL" id="KZ989607">
    <property type="protein sequence ID" value="RKP25812.1"/>
    <property type="molecule type" value="Genomic_DNA"/>
</dbReference>
<dbReference type="GO" id="GO:0000724">
    <property type="term" value="P:double-strand break repair via homologous recombination"/>
    <property type="evidence" value="ECO:0007669"/>
    <property type="project" value="TreeGrafter"/>
</dbReference>
<dbReference type="GO" id="GO:0043130">
    <property type="term" value="F:ubiquitin binding"/>
    <property type="evidence" value="ECO:0007669"/>
    <property type="project" value="TreeGrafter"/>
</dbReference>
<feature type="compositionally biased region" description="Basic and acidic residues" evidence="4">
    <location>
        <begin position="781"/>
        <end position="790"/>
    </location>
</feature>
<proteinExistence type="predicted"/>
<feature type="compositionally biased region" description="Basic and acidic residues" evidence="4">
    <location>
        <begin position="421"/>
        <end position="430"/>
    </location>
</feature>
<feature type="region of interest" description="Disordered" evidence="4">
    <location>
        <begin position="342"/>
        <end position="367"/>
    </location>
</feature>
<dbReference type="Pfam" id="PF00400">
    <property type="entry name" value="WD40"/>
    <property type="match status" value="1"/>
</dbReference>
<feature type="region of interest" description="Disordered" evidence="4">
    <location>
        <begin position="769"/>
        <end position="830"/>
    </location>
</feature>
<evidence type="ECO:0000256" key="2">
    <source>
        <dbReference type="ARBA" id="ARBA00022737"/>
    </source>
</evidence>
<feature type="compositionally biased region" description="Low complexity" evidence="4">
    <location>
        <begin position="519"/>
        <end position="529"/>
    </location>
</feature>
<dbReference type="AlphaFoldDB" id="A0A4P9Z1J4"/>
<evidence type="ECO:0000313" key="5">
    <source>
        <dbReference type="EMBL" id="RKP25812.1"/>
    </source>
</evidence>
<dbReference type="Gene3D" id="2.130.10.10">
    <property type="entry name" value="YVTN repeat-like/Quinoprotein amine dehydrogenase"/>
    <property type="match status" value="1"/>
</dbReference>
<feature type="region of interest" description="Disordered" evidence="4">
    <location>
        <begin position="382"/>
        <end position="464"/>
    </location>
</feature>
<dbReference type="SMART" id="SM00320">
    <property type="entry name" value="WD40"/>
    <property type="match status" value="1"/>
</dbReference>
<feature type="compositionally biased region" description="Low complexity" evidence="4">
    <location>
        <begin position="803"/>
        <end position="815"/>
    </location>
</feature>
<dbReference type="Proteomes" id="UP000278143">
    <property type="component" value="Unassembled WGS sequence"/>
</dbReference>
<dbReference type="InterPro" id="IPR021772">
    <property type="entry name" value="WDR48/Bun107"/>
</dbReference>
<dbReference type="PANTHER" id="PTHR19862:SF14">
    <property type="entry name" value="WD REPEAT-CONTAINING PROTEIN 48"/>
    <property type="match status" value="1"/>
</dbReference>
<accession>A0A4P9Z1J4</accession>
<dbReference type="PROSITE" id="PS50082">
    <property type="entry name" value="WD_REPEATS_2"/>
    <property type="match status" value="2"/>
</dbReference>
<evidence type="ECO:0000256" key="1">
    <source>
        <dbReference type="ARBA" id="ARBA00022574"/>
    </source>
</evidence>
<feature type="compositionally biased region" description="Low complexity" evidence="4">
    <location>
        <begin position="584"/>
        <end position="599"/>
    </location>
</feature>
<dbReference type="InterPro" id="IPR015943">
    <property type="entry name" value="WD40/YVTN_repeat-like_dom_sf"/>
</dbReference>
<feature type="repeat" description="WD" evidence="3">
    <location>
        <begin position="1"/>
        <end position="22"/>
    </location>
</feature>